<dbReference type="PANTHER" id="PTHR42802">
    <property type="entry name" value="MONOOXYGENASE"/>
    <property type="match status" value="1"/>
</dbReference>
<evidence type="ECO:0000256" key="2">
    <source>
        <dbReference type="ARBA" id="ARBA00004924"/>
    </source>
</evidence>
<evidence type="ECO:0000256" key="7">
    <source>
        <dbReference type="ARBA" id="ARBA00023002"/>
    </source>
</evidence>
<dbReference type="SUPFAM" id="SSF51905">
    <property type="entry name" value="FAD/NAD(P)-binding domain"/>
    <property type="match status" value="2"/>
</dbReference>
<sequence length="467" mass="53796">MVLSGPGRTNFMSEPSTRIERRASRPPVLDFVAIGLGPFNLSLACLAEPIRDLRGVFLERNEDFDWHPGMLIDDTTLQNPFLADLVSLADPKSKFSFLNYCKQEGKLYAYYIRERFYLSRAEYNRYCKWAIRQLTSIAFGSDVQRIEYDDDECHYIVSGRHVRTGQAFVHRAARLVIGVGSVPQLPACCDEIRDRCIHSAHYTAQKTALQQKRSIAVIGNGQSAAEIFHDLLKSSDEHDYSLTWITRSPRFFQMENTKLTLKMISPDYIDYFYNLPESVRESIIAKQDSLYKGVNASLINQIYDLLDDCRSRSRGRNDARLITNSELTHCHHDTVDDRFHLRFVQRDEGVQYTHVTDGAIFATGYAQNVPRFIDGIRKRIRWDDKGRYRLSRNYAIDVNERDIFVQNAGMHSHGLTNPDLGMSCYRNSCILRELTGVEHYKIERRIALQDFSVPDTDAFVKAPMEAQ</sequence>
<dbReference type="InterPro" id="IPR036188">
    <property type="entry name" value="FAD/NAD-bd_sf"/>
</dbReference>
<accession>A0A0L0MF05</accession>
<evidence type="ECO:0000256" key="1">
    <source>
        <dbReference type="ARBA" id="ARBA00001974"/>
    </source>
</evidence>
<name>A0A0L0MF05_9BURK</name>
<dbReference type="PANTHER" id="PTHR42802:SF1">
    <property type="entry name" value="L-ORNITHINE N(5)-MONOOXYGENASE"/>
    <property type="match status" value="1"/>
</dbReference>
<dbReference type="PATRIC" id="fig|242163.4.peg.5903"/>
<reference evidence="9" key="1">
    <citation type="submission" date="2015-06" db="EMBL/GenBank/DDBJ databases">
        <title>Comparative genomics of Burkholderia leaf nodule symbionts.</title>
        <authorList>
            <person name="Carlier A."/>
            <person name="Eberl L."/>
            <person name="Pinto-Carbo M."/>
        </authorList>
    </citation>
    <scope>NUCLEOTIDE SEQUENCE [LARGE SCALE GENOMIC DNA]</scope>
    <source>
        <strain evidence="9">UZHbot4</strain>
    </source>
</reference>
<keyword evidence="8" id="KW-0503">Monooxygenase</keyword>
<evidence type="ECO:0000256" key="6">
    <source>
        <dbReference type="ARBA" id="ARBA00022857"/>
    </source>
</evidence>
<dbReference type="AlphaFoldDB" id="A0A0L0MF05"/>
<comment type="pathway">
    <text evidence="2">Siderophore biosynthesis.</text>
</comment>
<comment type="similarity">
    <text evidence="3">Belongs to the lysine N(6)-hydroxylase/L-ornithine N(5)-oxygenase family.</text>
</comment>
<comment type="caution">
    <text evidence="8">The sequence shown here is derived from an EMBL/GenBank/DDBJ whole genome shotgun (WGS) entry which is preliminary data.</text>
</comment>
<dbReference type="Gene3D" id="3.50.50.60">
    <property type="entry name" value="FAD/NAD(P)-binding domain"/>
    <property type="match status" value="1"/>
</dbReference>
<keyword evidence="7 8" id="KW-0560">Oxidoreductase</keyword>
<keyword evidence="5" id="KW-0274">FAD</keyword>
<evidence type="ECO:0000256" key="4">
    <source>
        <dbReference type="ARBA" id="ARBA00022630"/>
    </source>
</evidence>
<keyword evidence="6" id="KW-0521">NADP</keyword>
<dbReference type="EC" id="1.14.13.59" evidence="8"/>
<dbReference type="Proteomes" id="UP000036959">
    <property type="component" value="Unassembled WGS sequence"/>
</dbReference>
<proteinExistence type="inferred from homology"/>
<evidence type="ECO:0000313" key="9">
    <source>
        <dbReference type="Proteomes" id="UP000036959"/>
    </source>
</evidence>
<protein>
    <submittedName>
        <fullName evidence="8">Siderophore [Alcaligin] biosynthetic enzyme Siderophore biosynthesis protein, monooxygenase</fullName>
        <ecNumber evidence="8">1.14.13.59</ecNumber>
    </submittedName>
</protein>
<dbReference type="Pfam" id="PF13434">
    <property type="entry name" value="Lys_Orn_oxgnase"/>
    <property type="match status" value="1"/>
</dbReference>
<gene>
    <name evidence="8" type="ORF">BVER_03643c</name>
</gene>
<evidence type="ECO:0000256" key="5">
    <source>
        <dbReference type="ARBA" id="ARBA00022827"/>
    </source>
</evidence>
<evidence type="ECO:0000313" key="8">
    <source>
        <dbReference type="EMBL" id="KND60544.1"/>
    </source>
</evidence>
<dbReference type="GO" id="GO:0047091">
    <property type="term" value="F:L-lysine 6-monooxygenase (NADPH) activity"/>
    <property type="evidence" value="ECO:0007669"/>
    <property type="project" value="UniProtKB-EC"/>
</dbReference>
<dbReference type="EMBL" id="LFJJ01000057">
    <property type="protein sequence ID" value="KND60544.1"/>
    <property type="molecule type" value="Genomic_DNA"/>
</dbReference>
<organism evidence="8 9">
    <name type="scientific">Candidatus Burkholderia verschuerenii</name>
    <dbReference type="NCBI Taxonomy" id="242163"/>
    <lineage>
        <taxon>Bacteria</taxon>
        <taxon>Pseudomonadati</taxon>
        <taxon>Pseudomonadota</taxon>
        <taxon>Betaproteobacteria</taxon>
        <taxon>Burkholderiales</taxon>
        <taxon>Burkholderiaceae</taxon>
        <taxon>Burkholderia</taxon>
    </lineage>
</organism>
<evidence type="ECO:0000256" key="3">
    <source>
        <dbReference type="ARBA" id="ARBA00007588"/>
    </source>
</evidence>
<keyword evidence="9" id="KW-1185">Reference proteome</keyword>
<comment type="cofactor">
    <cofactor evidence="1">
        <name>FAD</name>
        <dbReference type="ChEBI" id="CHEBI:57692"/>
    </cofactor>
</comment>
<dbReference type="InterPro" id="IPR025700">
    <property type="entry name" value="Lys/Orn_oxygenase"/>
</dbReference>
<keyword evidence="4" id="KW-0285">Flavoprotein</keyword>